<keyword evidence="2" id="KW-1185">Reference proteome</keyword>
<evidence type="ECO:0000313" key="2">
    <source>
        <dbReference type="Proteomes" id="UP000092460"/>
    </source>
</evidence>
<name>A0A1B0ASA2_9MUSC</name>
<dbReference type="EnsemblMetazoa" id="GPPI006717-RA">
    <property type="protein sequence ID" value="GPPI006717-PA"/>
    <property type="gene ID" value="GPPI006717"/>
</dbReference>
<dbReference type="VEuPathDB" id="VectorBase:GPPI006717"/>
<reference evidence="2" key="1">
    <citation type="submission" date="2015-01" db="EMBL/GenBank/DDBJ databases">
        <authorList>
            <person name="Aksoy S."/>
            <person name="Warren W."/>
            <person name="Wilson R.K."/>
        </authorList>
    </citation>
    <scope>NUCLEOTIDE SEQUENCE [LARGE SCALE GENOMIC DNA]</scope>
    <source>
        <strain evidence="2">IAEA</strain>
    </source>
</reference>
<dbReference type="AlphaFoldDB" id="A0A1B0ASA2"/>
<dbReference type="Proteomes" id="UP000092460">
    <property type="component" value="Unassembled WGS sequence"/>
</dbReference>
<evidence type="ECO:0000313" key="1">
    <source>
        <dbReference type="EnsemblMetazoa" id="GPPI006717-PA"/>
    </source>
</evidence>
<reference evidence="1" key="2">
    <citation type="submission" date="2020-05" db="UniProtKB">
        <authorList>
            <consortium name="EnsemblMetazoa"/>
        </authorList>
    </citation>
    <scope>IDENTIFICATION</scope>
    <source>
        <strain evidence="1">IAEA</strain>
    </source>
</reference>
<dbReference type="EMBL" id="JXJN01002703">
    <property type="status" value="NOT_ANNOTATED_CDS"/>
    <property type="molecule type" value="Genomic_DNA"/>
</dbReference>
<organism evidence="1 2">
    <name type="scientific">Glossina palpalis gambiensis</name>
    <dbReference type="NCBI Taxonomy" id="67801"/>
    <lineage>
        <taxon>Eukaryota</taxon>
        <taxon>Metazoa</taxon>
        <taxon>Ecdysozoa</taxon>
        <taxon>Arthropoda</taxon>
        <taxon>Hexapoda</taxon>
        <taxon>Insecta</taxon>
        <taxon>Pterygota</taxon>
        <taxon>Neoptera</taxon>
        <taxon>Endopterygota</taxon>
        <taxon>Diptera</taxon>
        <taxon>Brachycera</taxon>
        <taxon>Muscomorpha</taxon>
        <taxon>Hippoboscoidea</taxon>
        <taxon>Glossinidae</taxon>
        <taxon>Glossina</taxon>
    </lineage>
</organism>
<protein>
    <submittedName>
        <fullName evidence="1">Uncharacterized protein</fullName>
    </submittedName>
</protein>
<accession>A0A1B0ASA2</accession>
<sequence>MPGMPGVEYGVIQVQDRERKFNYKRLLRGIVRNVKLLSLSKDSMKRKRAQQIDDVVLLWFSSEYERQNKISDKKRSKARERK</sequence>
<proteinExistence type="predicted"/>